<feature type="signal peptide" evidence="1">
    <location>
        <begin position="1"/>
        <end position="23"/>
    </location>
</feature>
<gene>
    <name evidence="2" type="ORF">C0Q70_09117</name>
</gene>
<evidence type="ECO:0000313" key="3">
    <source>
        <dbReference type="Proteomes" id="UP000245119"/>
    </source>
</evidence>
<keyword evidence="1" id="KW-0732">Signal</keyword>
<sequence length="230" mass="25588">MTSISLLVLLVVLSGLRLQLTNAAPGFSDRRQKLDMRDETSLSAGEKMRWIQEKLDQDGSVTFKSDGMVVQVTKDEALLEKRGCSLERLTMTSISLLALLVVLGGLRLQLTNAAPRFADRQEMHLRDEEGSDETSLSAEGKMRLIRKKLEQDGSVTFKSNGMIVQITKDEAYGSNVSEDDENTSFEKRGPLNGSMYTLTVEDPAIESKVDVKVKTFAELMQILIPILNFL</sequence>
<dbReference type="Proteomes" id="UP000245119">
    <property type="component" value="Linkage Group LG5"/>
</dbReference>
<protein>
    <submittedName>
        <fullName evidence="2">Uncharacterized protein</fullName>
    </submittedName>
</protein>
<accession>A0A2T7P8X1</accession>
<comment type="caution">
    <text evidence="2">The sequence shown here is derived from an EMBL/GenBank/DDBJ whole genome shotgun (WGS) entry which is preliminary data.</text>
</comment>
<evidence type="ECO:0000313" key="2">
    <source>
        <dbReference type="EMBL" id="PVD29860.1"/>
    </source>
</evidence>
<reference evidence="2 3" key="1">
    <citation type="submission" date="2018-04" db="EMBL/GenBank/DDBJ databases">
        <title>The genome of golden apple snail Pomacea canaliculata provides insight into stress tolerance and invasive adaptation.</title>
        <authorList>
            <person name="Liu C."/>
            <person name="Liu B."/>
            <person name="Ren Y."/>
            <person name="Zhang Y."/>
            <person name="Wang H."/>
            <person name="Li S."/>
            <person name="Jiang F."/>
            <person name="Yin L."/>
            <person name="Zhang G."/>
            <person name="Qian W."/>
            <person name="Fan W."/>
        </authorList>
    </citation>
    <scope>NUCLEOTIDE SEQUENCE [LARGE SCALE GENOMIC DNA]</scope>
    <source>
        <strain evidence="2">SZHN2017</strain>
        <tissue evidence="2">Muscle</tissue>
    </source>
</reference>
<evidence type="ECO:0000256" key="1">
    <source>
        <dbReference type="SAM" id="SignalP"/>
    </source>
</evidence>
<feature type="chain" id="PRO_5015562307" evidence="1">
    <location>
        <begin position="24"/>
        <end position="230"/>
    </location>
</feature>
<dbReference type="AlphaFoldDB" id="A0A2T7P8X1"/>
<organism evidence="2 3">
    <name type="scientific">Pomacea canaliculata</name>
    <name type="common">Golden apple snail</name>
    <dbReference type="NCBI Taxonomy" id="400727"/>
    <lineage>
        <taxon>Eukaryota</taxon>
        <taxon>Metazoa</taxon>
        <taxon>Spiralia</taxon>
        <taxon>Lophotrochozoa</taxon>
        <taxon>Mollusca</taxon>
        <taxon>Gastropoda</taxon>
        <taxon>Caenogastropoda</taxon>
        <taxon>Architaenioglossa</taxon>
        <taxon>Ampullarioidea</taxon>
        <taxon>Ampullariidae</taxon>
        <taxon>Pomacea</taxon>
    </lineage>
</organism>
<keyword evidence="3" id="KW-1185">Reference proteome</keyword>
<proteinExistence type="predicted"/>
<name>A0A2T7P8X1_POMCA</name>
<dbReference type="EMBL" id="PZQS01000005">
    <property type="protein sequence ID" value="PVD29860.1"/>
    <property type="molecule type" value="Genomic_DNA"/>
</dbReference>